<organism evidence="1 2">
    <name type="scientific">Candidatus Accumulibacter phosphatis</name>
    <dbReference type="NCBI Taxonomy" id="327160"/>
    <lineage>
        <taxon>Bacteria</taxon>
        <taxon>Pseudomonadati</taxon>
        <taxon>Pseudomonadota</taxon>
        <taxon>Betaproteobacteria</taxon>
        <taxon>Candidatus Accumulibacter</taxon>
    </lineage>
</organism>
<dbReference type="EMBL" id="SWAD01000025">
    <property type="protein sequence ID" value="TMQ77442.1"/>
    <property type="molecule type" value="Genomic_DNA"/>
</dbReference>
<dbReference type="Proteomes" id="UP000306324">
    <property type="component" value="Unassembled WGS sequence"/>
</dbReference>
<sequence length="39" mass="4653">MPYSSLESVVEQRLRARSQISFTSVRISWHWERQIFGQG</sequence>
<evidence type="ECO:0000313" key="2">
    <source>
        <dbReference type="Proteomes" id="UP000306324"/>
    </source>
</evidence>
<accession>A0A5S4EQ04</accession>
<protein>
    <submittedName>
        <fullName evidence="1">Uncharacterized protein</fullName>
    </submittedName>
</protein>
<evidence type="ECO:0000313" key="1">
    <source>
        <dbReference type="EMBL" id="TMQ77442.1"/>
    </source>
</evidence>
<name>A0A5S4EQ04_9PROT</name>
<comment type="caution">
    <text evidence="1">The sequence shown here is derived from an EMBL/GenBank/DDBJ whole genome shotgun (WGS) entry which is preliminary data.</text>
</comment>
<gene>
    <name evidence="1" type="ORF">ACCUM_3162</name>
</gene>
<proteinExistence type="predicted"/>
<reference evidence="1 2" key="1">
    <citation type="submission" date="2019-04" db="EMBL/GenBank/DDBJ databases">
        <title>A novel phosphate-accumulating bacterium identified in bioreactor for phosphate removal from wastewater.</title>
        <authorList>
            <person name="Kotlyarov R.Y."/>
            <person name="Beletsky A.V."/>
            <person name="Kallistova A.Y."/>
            <person name="Dorofeev A.G."/>
            <person name="Nikolaev Y.Y."/>
            <person name="Pimenov N.V."/>
            <person name="Ravin N.V."/>
            <person name="Mardanov A.V."/>
        </authorList>
    </citation>
    <scope>NUCLEOTIDE SEQUENCE [LARGE SCALE GENOMIC DNA]</scope>
    <source>
        <strain evidence="1 2">Bin19</strain>
    </source>
</reference>
<keyword evidence="2" id="KW-1185">Reference proteome</keyword>
<dbReference type="AlphaFoldDB" id="A0A5S4EQ04"/>